<evidence type="ECO:0000256" key="1">
    <source>
        <dbReference type="SAM" id="MobiDB-lite"/>
    </source>
</evidence>
<feature type="compositionally biased region" description="Acidic residues" evidence="1">
    <location>
        <begin position="1021"/>
        <end position="1056"/>
    </location>
</feature>
<feature type="region of interest" description="Disordered" evidence="1">
    <location>
        <begin position="974"/>
        <end position="997"/>
    </location>
</feature>
<feature type="region of interest" description="Disordered" evidence="1">
    <location>
        <begin position="684"/>
        <end position="720"/>
    </location>
</feature>
<feature type="compositionally biased region" description="Polar residues" evidence="1">
    <location>
        <begin position="687"/>
        <end position="715"/>
    </location>
</feature>
<evidence type="ECO:0000313" key="3">
    <source>
        <dbReference type="Proteomes" id="UP000693738"/>
    </source>
</evidence>
<feature type="region of interest" description="Disordered" evidence="1">
    <location>
        <begin position="834"/>
        <end position="853"/>
    </location>
</feature>
<dbReference type="AlphaFoldDB" id="A0A8J2J3W4"/>
<feature type="compositionally biased region" description="Low complexity" evidence="1">
    <location>
        <begin position="773"/>
        <end position="783"/>
    </location>
</feature>
<feature type="region of interest" description="Disordered" evidence="1">
    <location>
        <begin position="142"/>
        <end position="190"/>
    </location>
</feature>
<protein>
    <submittedName>
        <fullName evidence="2">Uncharacterized protein</fullName>
    </submittedName>
</protein>
<feature type="compositionally biased region" description="Basic and acidic residues" evidence="1">
    <location>
        <begin position="215"/>
        <end position="257"/>
    </location>
</feature>
<feature type="compositionally biased region" description="Basic and acidic residues" evidence="1">
    <location>
        <begin position="268"/>
        <end position="292"/>
    </location>
</feature>
<comment type="caution">
    <text evidence="2">The sequence shown here is derived from an EMBL/GenBank/DDBJ whole genome shotgun (WGS) entry which is preliminary data.</text>
</comment>
<dbReference type="EMBL" id="CAJSTJ010000151">
    <property type="protein sequence ID" value="CAG7562804.1"/>
    <property type="molecule type" value="Genomic_DNA"/>
</dbReference>
<feature type="compositionally biased region" description="Basic and acidic residues" evidence="1">
    <location>
        <begin position="394"/>
        <end position="405"/>
    </location>
</feature>
<sequence>MLATTRIWTSEKLLQSRPYASNALRSSLSLQTRCDRFRSFSTVLGSLTPAEPRKTRVSVTIQRPAALTRNVSWEYRSKAAFRRAMKGFNQPTDSSKFASVEHIKTWMGDLSGIRPGTNIEDVERSAIDHLFRGDDNANIRKATLTTGHHFTSPRGKATKRRPGEDASFIDPITNRRVSRSSKTAPAPQCDNLEAYKPIDFVAATAEADSTPKYDDLYKYKPVKDPKEPEGPSEPKYDDLDKYEPVIDEPPAKDKTVEYDDLDQYGPVKHNEPDGQRPPTKEEDSKEYDDLHKYSSANIDSPLAERRLTAEERSKLYEDLDQYKPTYWNEPDGLKVRSAEELSKDYDDLNKYEAVYWNEPDGLRERTAEEVSKDYQDLGSYGPVQWSEPNGLRRLTPEEESKRYDDLDSYASPFEASKSVLEAHAKSQMDTTMRGKPLAPKVDAPVEDFASKYDDLHLYGPVRWNEPDGLRKLTPEELSKNYDDLHMYGAVSWNEPDGLRQPTAEEKSKSYNDTHLYAASDLSFPIRRVHPEEASKKYKDLPAYRYYENGDDANPRIHPEEASKQYADLNAYASFANNGPQAEQVHSEVASKQYKDLHKYPSAGYEETIRVQHVHPEELTKYYQDLGSYRPTEFVSQAQAYPVNPEEASKVYQDLHKYNAVLHNEPNGNMSIPLDEVARGLREFDSKAGSQETPDATSNAYYGNPNRSSPDSTETNVHTDDAGSAEAIRAAVLRRAYQNSQRARSDVSGNSSSETEGRLTGNYARDFPEEFTASWSKDNSSSKSTLLPNSNTGNPSSREETATAIEDNEEPGSMDESFPVEATKLQPALNRYSSKVHKDSYSHEPQGLQTSYSEECGRSTVPVWEKHYKPQSETPETPSASCYKILAYDPISKTMSVAQSTSNTDVNEKPTALPAALMRLAEPAKFLPYLKSLQAQGYEVVSGSRQIMIFRQTRPASEVTADSNLDSFDVKVRRGGVFPTTDGETSGPHRETKTKKRRLGRKVLVGTVGVAGGALATTMLVPDDDTEDDEEDEEDEDEDEDEDDYNYDDDEDDYYYDEDEDFYEGGCESAAYKGFSTVL</sequence>
<gene>
    <name evidence="2" type="ORF">FEQUK3_LOCUS8493</name>
</gene>
<reference evidence="2" key="1">
    <citation type="submission" date="2021-05" db="EMBL/GenBank/DDBJ databases">
        <authorList>
            <person name="Khan N."/>
        </authorList>
    </citation>
    <scope>NUCLEOTIDE SEQUENCE</scope>
</reference>
<feature type="compositionally biased region" description="Polar residues" evidence="1">
    <location>
        <begin position="736"/>
        <end position="753"/>
    </location>
</feature>
<name>A0A8J2J3W4_FUSEQ</name>
<organism evidence="2 3">
    <name type="scientific">Fusarium equiseti</name>
    <name type="common">Fusarium scirpi</name>
    <dbReference type="NCBI Taxonomy" id="61235"/>
    <lineage>
        <taxon>Eukaryota</taxon>
        <taxon>Fungi</taxon>
        <taxon>Dikarya</taxon>
        <taxon>Ascomycota</taxon>
        <taxon>Pezizomycotina</taxon>
        <taxon>Sordariomycetes</taxon>
        <taxon>Hypocreomycetidae</taxon>
        <taxon>Hypocreales</taxon>
        <taxon>Nectriaceae</taxon>
        <taxon>Fusarium</taxon>
        <taxon>Fusarium incarnatum-equiseti species complex</taxon>
    </lineage>
</organism>
<dbReference type="Proteomes" id="UP000693738">
    <property type="component" value="Unassembled WGS sequence"/>
</dbReference>
<feature type="region of interest" description="Disordered" evidence="1">
    <location>
        <begin position="215"/>
        <end position="305"/>
    </location>
</feature>
<proteinExistence type="predicted"/>
<feature type="region of interest" description="Disordered" evidence="1">
    <location>
        <begin position="374"/>
        <end position="408"/>
    </location>
</feature>
<feature type="region of interest" description="Disordered" evidence="1">
    <location>
        <begin position="736"/>
        <end position="817"/>
    </location>
</feature>
<feature type="compositionally biased region" description="Polar residues" evidence="1">
    <location>
        <begin position="784"/>
        <end position="795"/>
    </location>
</feature>
<evidence type="ECO:0000313" key="2">
    <source>
        <dbReference type="EMBL" id="CAG7562804.1"/>
    </source>
</evidence>
<accession>A0A8J2J3W4</accession>
<feature type="region of interest" description="Disordered" evidence="1">
    <location>
        <begin position="1018"/>
        <end position="1056"/>
    </location>
</feature>